<evidence type="ECO:0008006" key="3">
    <source>
        <dbReference type="Google" id="ProtNLM"/>
    </source>
</evidence>
<dbReference type="RefSeq" id="WP_132747195.1">
    <property type="nucleotide sequence ID" value="NZ_SLXK01000028.1"/>
</dbReference>
<dbReference type="EMBL" id="SLXK01000028">
    <property type="protein sequence ID" value="TCP23791.1"/>
    <property type="molecule type" value="Genomic_DNA"/>
</dbReference>
<evidence type="ECO:0000313" key="2">
    <source>
        <dbReference type="Proteomes" id="UP000295416"/>
    </source>
</evidence>
<dbReference type="Proteomes" id="UP000295416">
    <property type="component" value="Unassembled WGS sequence"/>
</dbReference>
<dbReference type="AlphaFoldDB" id="A0A4R2NQQ5"/>
<accession>A0A4R2NQQ5</accession>
<reference evidence="1 2" key="1">
    <citation type="submission" date="2019-03" db="EMBL/GenBank/DDBJ databases">
        <title>Genomic Encyclopedia of Type Strains, Phase IV (KMG-IV): sequencing the most valuable type-strain genomes for metagenomic binning, comparative biology and taxonomic classification.</title>
        <authorList>
            <person name="Goeker M."/>
        </authorList>
    </citation>
    <scope>NUCLEOTIDE SEQUENCE [LARGE SCALE GENOMIC DNA]</scope>
    <source>
        <strain evidence="1 2">DSM 19377</strain>
    </source>
</reference>
<comment type="caution">
    <text evidence="1">The sequence shown here is derived from an EMBL/GenBank/DDBJ whole genome shotgun (WGS) entry which is preliminary data.</text>
</comment>
<gene>
    <name evidence="1" type="ORF">EV207_12814</name>
</gene>
<organism evidence="1 2">
    <name type="scientific">Scopulibacillus darangshiensis</name>
    <dbReference type="NCBI Taxonomy" id="442528"/>
    <lineage>
        <taxon>Bacteria</taxon>
        <taxon>Bacillati</taxon>
        <taxon>Bacillota</taxon>
        <taxon>Bacilli</taxon>
        <taxon>Bacillales</taxon>
        <taxon>Sporolactobacillaceae</taxon>
        <taxon>Scopulibacillus</taxon>
    </lineage>
</organism>
<proteinExistence type="predicted"/>
<evidence type="ECO:0000313" key="1">
    <source>
        <dbReference type="EMBL" id="TCP23791.1"/>
    </source>
</evidence>
<keyword evidence="2" id="KW-1185">Reference proteome</keyword>
<dbReference type="OrthoDB" id="2922920at2"/>
<name>A0A4R2NQQ5_9BACL</name>
<sequence length="134" mass="13849">MATVIDFNASVPANGSNTIFIPINAQPLKIAGFGLGITTPSNTVIIDTTVGVVNTLGNPVLLFKVLRNTQVILTVREEVQLAVGESKTVSFQSVDVDVPTGSQGYTVTVEIENGLVNSAAVSGPITHSGVALTK</sequence>
<protein>
    <recommendedName>
        <fullName evidence="3">Exosporium protein C</fullName>
    </recommendedName>
</protein>